<evidence type="ECO:0000256" key="5">
    <source>
        <dbReference type="ARBA" id="ARBA00022695"/>
    </source>
</evidence>
<reference evidence="23 24" key="1">
    <citation type="submission" date="2015-03" db="EMBL/GenBank/DDBJ databases">
        <authorList>
            <person name="Hassan Y.I."/>
            <person name="Lepp D."/>
            <person name="Li X.-Z."/>
            <person name="Zhou T."/>
        </authorList>
    </citation>
    <scope>NUCLEOTIDE SEQUENCE [LARGE SCALE GENOMIC DNA]</scope>
    <source>
        <strain evidence="23 24">BD-c194</strain>
    </source>
</reference>
<dbReference type="GO" id="GO:0003910">
    <property type="term" value="F:DNA ligase (ATP) activity"/>
    <property type="evidence" value="ECO:0007669"/>
    <property type="project" value="UniProtKB-EC"/>
</dbReference>
<keyword evidence="11" id="KW-0269">Exonuclease</keyword>
<dbReference type="Pfam" id="PF13298">
    <property type="entry name" value="LigD_N"/>
    <property type="match status" value="1"/>
</dbReference>
<evidence type="ECO:0000256" key="1">
    <source>
        <dbReference type="ARBA" id="ARBA00001936"/>
    </source>
</evidence>
<evidence type="ECO:0000256" key="4">
    <source>
        <dbReference type="ARBA" id="ARBA00022679"/>
    </source>
</evidence>
<dbReference type="NCBIfam" id="NF004628">
    <property type="entry name" value="PRK05972.1"/>
    <property type="match status" value="1"/>
</dbReference>
<comment type="caution">
    <text evidence="23">The sequence shown here is derived from an EMBL/GenBank/DDBJ whole genome shotgun (WGS) entry which is preliminary data.</text>
</comment>
<keyword evidence="10" id="KW-0378">Hydrolase</keyword>
<dbReference type="Gene3D" id="3.90.920.10">
    <property type="entry name" value="DNA primase, PRIM domain"/>
    <property type="match status" value="1"/>
</dbReference>
<dbReference type="GO" id="GO:0006281">
    <property type="term" value="P:DNA repair"/>
    <property type="evidence" value="ECO:0007669"/>
    <property type="project" value="UniProtKB-KW"/>
</dbReference>
<dbReference type="GO" id="GO:0046872">
    <property type="term" value="F:metal ion binding"/>
    <property type="evidence" value="ECO:0007669"/>
    <property type="project" value="UniProtKB-KW"/>
</dbReference>
<dbReference type="Pfam" id="PF04679">
    <property type="entry name" value="DNA_ligase_A_C"/>
    <property type="match status" value="1"/>
</dbReference>
<dbReference type="GO" id="GO:0003887">
    <property type="term" value="F:DNA-directed DNA polymerase activity"/>
    <property type="evidence" value="ECO:0007669"/>
    <property type="project" value="UniProtKB-KW"/>
</dbReference>
<evidence type="ECO:0000256" key="9">
    <source>
        <dbReference type="ARBA" id="ARBA00022763"/>
    </source>
</evidence>
<evidence type="ECO:0000256" key="19">
    <source>
        <dbReference type="ARBA" id="ARBA00029943"/>
    </source>
</evidence>
<dbReference type="GO" id="GO:0006310">
    <property type="term" value="P:DNA recombination"/>
    <property type="evidence" value="ECO:0007669"/>
    <property type="project" value="UniProtKB-KW"/>
</dbReference>
<evidence type="ECO:0000313" key="23">
    <source>
        <dbReference type="EMBL" id="KKB12432.1"/>
    </source>
</evidence>
<dbReference type="InterPro" id="IPR014144">
    <property type="entry name" value="LigD_PE_domain"/>
</dbReference>
<evidence type="ECO:0000256" key="13">
    <source>
        <dbReference type="ARBA" id="ARBA00022932"/>
    </source>
</evidence>
<dbReference type="PROSITE" id="PS50160">
    <property type="entry name" value="DNA_LIGASE_A3"/>
    <property type="match status" value="1"/>
</dbReference>
<dbReference type="STRING" id="443610.VE25_07750"/>
<keyword evidence="5" id="KW-0548">Nucleotidyltransferase</keyword>
<evidence type="ECO:0000256" key="2">
    <source>
        <dbReference type="ARBA" id="ARBA00012727"/>
    </source>
</evidence>
<dbReference type="NCBIfam" id="TIGR02779">
    <property type="entry name" value="NHEJ_ligase_lig"/>
    <property type="match status" value="1"/>
</dbReference>
<dbReference type="CDD" id="cd07971">
    <property type="entry name" value="OBF_DNA_ligase_LigD"/>
    <property type="match status" value="1"/>
</dbReference>
<name>A0A0F5FW60_9HYPH</name>
<feature type="compositionally biased region" description="Basic and acidic residues" evidence="21">
    <location>
        <begin position="7"/>
        <end position="35"/>
    </location>
</feature>
<dbReference type="InterPro" id="IPR014145">
    <property type="entry name" value="LigD_pol_dom"/>
</dbReference>
<keyword evidence="24" id="KW-1185">Reference proteome</keyword>
<dbReference type="InterPro" id="IPR012309">
    <property type="entry name" value="DNA_ligase_ATP-dep_C"/>
</dbReference>
<dbReference type="EC" id="6.5.1.1" evidence="2"/>
<keyword evidence="14" id="KW-0238">DNA-binding</keyword>
<dbReference type="GO" id="GO:0004527">
    <property type="term" value="F:exonuclease activity"/>
    <property type="evidence" value="ECO:0007669"/>
    <property type="project" value="UniProtKB-KW"/>
</dbReference>
<feature type="compositionally biased region" description="Basic and acidic residues" evidence="21">
    <location>
        <begin position="216"/>
        <end position="227"/>
    </location>
</feature>
<evidence type="ECO:0000256" key="6">
    <source>
        <dbReference type="ARBA" id="ARBA00022722"/>
    </source>
</evidence>
<evidence type="ECO:0000313" key="24">
    <source>
        <dbReference type="Proteomes" id="UP000033632"/>
    </source>
</evidence>
<evidence type="ECO:0000256" key="8">
    <source>
        <dbReference type="ARBA" id="ARBA00022741"/>
    </source>
</evidence>
<feature type="region of interest" description="Disordered" evidence="21">
    <location>
        <begin position="200"/>
        <end position="244"/>
    </location>
</feature>
<protein>
    <recommendedName>
        <fullName evidence="2">DNA ligase (ATP)</fullName>
        <ecNumber evidence="2">6.5.1.1</ecNumber>
    </recommendedName>
    <alternativeName>
        <fullName evidence="19">NHEJ DNA polymerase</fullName>
    </alternativeName>
</protein>
<feature type="domain" description="ATP-dependent DNA ligase family profile" evidence="22">
    <location>
        <begin position="346"/>
        <end position="430"/>
    </location>
</feature>
<evidence type="ECO:0000256" key="17">
    <source>
        <dbReference type="ARBA" id="ARBA00023211"/>
    </source>
</evidence>
<evidence type="ECO:0000256" key="20">
    <source>
        <dbReference type="ARBA" id="ARBA00034003"/>
    </source>
</evidence>
<keyword evidence="9" id="KW-0227">DNA damage</keyword>
<dbReference type="NCBIfam" id="TIGR02778">
    <property type="entry name" value="ligD_pol"/>
    <property type="match status" value="1"/>
</dbReference>
<dbReference type="InterPro" id="IPR052171">
    <property type="entry name" value="NHEJ_LigD"/>
</dbReference>
<dbReference type="OrthoDB" id="9802472at2"/>
<feature type="region of interest" description="Disordered" evidence="21">
    <location>
        <begin position="1"/>
        <end position="36"/>
    </location>
</feature>
<evidence type="ECO:0000256" key="10">
    <source>
        <dbReference type="ARBA" id="ARBA00022801"/>
    </source>
</evidence>
<dbReference type="Pfam" id="PF01068">
    <property type="entry name" value="DNA_ligase_A_M"/>
    <property type="match status" value="1"/>
</dbReference>
<dbReference type="PANTHER" id="PTHR42705:SF2">
    <property type="entry name" value="BIFUNCTIONAL NON-HOMOLOGOUS END JOINING PROTEIN LIGD"/>
    <property type="match status" value="1"/>
</dbReference>
<keyword evidence="7" id="KW-0479">Metal-binding</keyword>
<dbReference type="InterPro" id="IPR012310">
    <property type="entry name" value="DNA_ligase_ATP-dep_cent"/>
</dbReference>
<evidence type="ECO:0000256" key="11">
    <source>
        <dbReference type="ARBA" id="ARBA00022839"/>
    </source>
</evidence>
<evidence type="ECO:0000256" key="14">
    <source>
        <dbReference type="ARBA" id="ARBA00023125"/>
    </source>
</evidence>
<keyword evidence="8" id="KW-0547">Nucleotide-binding</keyword>
<organism evidence="23 24">
    <name type="scientific">Devosia geojensis</name>
    <dbReference type="NCBI Taxonomy" id="443610"/>
    <lineage>
        <taxon>Bacteria</taxon>
        <taxon>Pseudomonadati</taxon>
        <taxon>Pseudomonadota</taxon>
        <taxon>Alphaproteobacteria</taxon>
        <taxon>Hyphomicrobiales</taxon>
        <taxon>Devosiaceae</taxon>
        <taxon>Devosia</taxon>
    </lineage>
</organism>
<dbReference type="GO" id="GO:0003677">
    <property type="term" value="F:DNA binding"/>
    <property type="evidence" value="ECO:0007669"/>
    <property type="project" value="UniProtKB-KW"/>
</dbReference>
<dbReference type="InterPro" id="IPR033651">
    <property type="entry name" value="PaeLigD_Pol-like"/>
</dbReference>
<evidence type="ECO:0000256" key="16">
    <source>
        <dbReference type="ARBA" id="ARBA00023204"/>
    </source>
</evidence>
<dbReference type="Pfam" id="PF21686">
    <property type="entry name" value="LigD_Prim-Pol"/>
    <property type="match status" value="1"/>
</dbReference>
<comment type="cofactor">
    <cofactor evidence="1">
        <name>Mn(2+)</name>
        <dbReference type="ChEBI" id="CHEBI:29035"/>
    </cofactor>
</comment>
<evidence type="ECO:0000256" key="3">
    <source>
        <dbReference type="ARBA" id="ARBA00022598"/>
    </source>
</evidence>
<accession>A0A0F5FW60</accession>
<keyword evidence="3 23" id="KW-0436">Ligase</keyword>
<dbReference type="CDD" id="cd07906">
    <property type="entry name" value="Adenylation_DNA_ligase_LigD_LigC"/>
    <property type="match status" value="1"/>
</dbReference>
<evidence type="ECO:0000256" key="18">
    <source>
        <dbReference type="ARBA" id="ARBA00023268"/>
    </source>
</evidence>
<gene>
    <name evidence="23" type="ORF">VE25_07750</name>
</gene>
<keyword evidence="4" id="KW-0808">Transferase</keyword>
<keyword evidence="15" id="KW-0233">DNA recombination</keyword>
<dbReference type="PATRIC" id="fig|443610.3.peg.4122"/>
<dbReference type="CDD" id="cd04862">
    <property type="entry name" value="PaeLigD_Pol_like"/>
    <property type="match status" value="1"/>
</dbReference>
<dbReference type="GO" id="GO:0005524">
    <property type="term" value="F:ATP binding"/>
    <property type="evidence" value="ECO:0007669"/>
    <property type="project" value="UniProtKB-KW"/>
</dbReference>
<evidence type="ECO:0000256" key="12">
    <source>
        <dbReference type="ARBA" id="ARBA00022840"/>
    </source>
</evidence>
<keyword evidence="12" id="KW-0067">ATP-binding</keyword>
<dbReference type="NCBIfam" id="TIGR02776">
    <property type="entry name" value="NHEJ_ligase_prk"/>
    <property type="match status" value="1"/>
</dbReference>
<dbReference type="NCBIfam" id="TIGR02777">
    <property type="entry name" value="LigD_PE_dom"/>
    <property type="match status" value="1"/>
</dbReference>
<sequence>MASKADTLLKEYRTKRDFARTQEPKGRGRRAERTDSPLAFVVQKHDATRLHYDFRIELDGVLKSWAVTKGPSDNPEDKRLAVRVEDHPLDYGGFEGTIPEGEYGGGTVMLWDEGTWEPLEDPHEGLKNGDLKMRIHGQRMKGEWVLVHMKGRDTPRRGKAARQNWLLIKHRDRYARSEETLTGRFTRSVSTGRSLEEIAKGLKPRKRTRTPAKAVWHSDEDKEDENRPAPAKGARTPPPGKLPLPAFRPPQLATLVDAVPDSGDWVFEMKFDGYRCIAAISGGAVRLYTRNGNDWTDQFGVLVDPFSRITKGSALIDGEICAFDEKGRTDFSTLKTAIGKGDPLVFFAFDLLERDGENLARRPLRERKEMLKELLGEIERSSPIQYSEHVTGNGQRVFDHICQAGHEGIIAKLADAPYRGERTRSWLKVKCAKRQEFVIGGWRPSDKKRGFASLLLGTFEDGKLIYRGRVGTGFGVEEHGRLQEKLDALARKSKPFVEVPREARRAKWVEPELVAEIAFTEETPDRHLRHPSFLGLREDKPAGEIAMETPQPVEKAAPKPKSRSTAKAKAGSSTHLPVDEGLAAAEREGVRLTSPDRVVYPEQGVTKAELVAYYARVAERMLPYIADRPLALLRCPQGRAKYCFFQKHDTGGFPDEMKSVEIVEKEGETEDYFYIDSLAGLIAGTQMNVLEWHLWGARRKTIEKPERLIFDIDPDEGLGFDKVKAAAFDIRDVLKSIGLESFALVTGGKGVHVVVPIRPRYEWPQVKDFCRGFAQLLAGEQPDRFTSQLSKAKRKGKLFIDYLRNERGSTAISPWSTRSRQGAPVAVPLTWEDLESVEAANQFSLADAAALADGPDAWKGYFDLKQGLTKAMLDKIGKPAD</sequence>
<dbReference type="Gene3D" id="3.30.470.30">
    <property type="entry name" value="DNA ligase/mRNA capping enzyme"/>
    <property type="match status" value="1"/>
</dbReference>
<keyword evidence="13" id="KW-0239">DNA-directed DNA polymerase</keyword>
<dbReference type="EMBL" id="JZEX01000081">
    <property type="protein sequence ID" value="KKB12432.1"/>
    <property type="molecule type" value="Genomic_DNA"/>
</dbReference>
<dbReference type="Gene3D" id="3.30.1490.70">
    <property type="match status" value="1"/>
</dbReference>
<keyword evidence="6" id="KW-0540">Nuclease</keyword>
<dbReference type="InterPro" id="IPR014146">
    <property type="entry name" value="LigD_ligase_dom"/>
</dbReference>
<comment type="catalytic activity">
    <reaction evidence="20">
        <text>ATP + (deoxyribonucleotide)n-3'-hydroxyl + 5'-phospho-(deoxyribonucleotide)m = (deoxyribonucleotide)n+m + AMP + diphosphate.</text>
        <dbReference type="EC" id="6.5.1.1"/>
    </reaction>
</comment>
<dbReference type="AlphaFoldDB" id="A0A0F5FW60"/>
<evidence type="ECO:0000256" key="7">
    <source>
        <dbReference type="ARBA" id="ARBA00022723"/>
    </source>
</evidence>
<proteinExistence type="predicted"/>
<dbReference type="Proteomes" id="UP000033632">
    <property type="component" value="Unassembled WGS sequence"/>
</dbReference>
<keyword evidence="17" id="KW-0464">Manganese</keyword>
<evidence type="ECO:0000259" key="22">
    <source>
        <dbReference type="PROSITE" id="PS50160"/>
    </source>
</evidence>
<dbReference type="RefSeq" id="WP_046108022.1">
    <property type="nucleotide sequence ID" value="NZ_JZEX01000081.1"/>
</dbReference>
<keyword evidence="16" id="KW-0234">DNA repair</keyword>
<keyword evidence="18" id="KW-0511">Multifunctional enzyme</keyword>
<dbReference type="SUPFAM" id="SSF56091">
    <property type="entry name" value="DNA ligase/mRNA capping enzyme, catalytic domain"/>
    <property type="match status" value="1"/>
</dbReference>
<dbReference type="InterPro" id="IPR014143">
    <property type="entry name" value="NHEJ_ligase_prk"/>
</dbReference>
<evidence type="ECO:0000256" key="15">
    <source>
        <dbReference type="ARBA" id="ARBA00023172"/>
    </source>
</evidence>
<evidence type="ECO:0000256" key="21">
    <source>
        <dbReference type="SAM" id="MobiDB-lite"/>
    </source>
</evidence>
<dbReference type="Gene3D" id="2.40.50.140">
    <property type="entry name" value="Nucleic acid-binding proteins"/>
    <property type="match status" value="1"/>
</dbReference>
<feature type="region of interest" description="Disordered" evidence="21">
    <location>
        <begin position="544"/>
        <end position="580"/>
    </location>
</feature>
<dbReference type="SUPFAM" id="SSF50249">
    <property type="entry name" value="Nucleic acid-binding proteins"/>
    <property type="match status" value="1"/>
</dbReference>
<dbReference type="InterPro" id="IPR012340">
    <property type="entry name" value="NA-bd_OB-fold"/>
</dbReference>
<dbReference type="PANTHER" id="PTHR42705">
    <property type="entry name" value="BIFUNCTIONAL NON-HOMOLOGOUS END JOINING PROTEIN LIGD"/>
    <property type="match status" value="1"/>
</dbReference>